<evidence type="ECO:0000313" key="5">
    <source>
        <dbReference type="Proteomes" id="UP000199574"/>
    </source>
</evidence>
<dbReference type="AlphaFoldDB" id="A0A1H4P3M5"/>
<gene>
    <name evidence="3" type="ORF">SAMN05192540_2143</name>
    <name evidence="2" type="ORF">SAMN05192545_2412</name>
</gene>
<accession>A0A1H4P3M5</accession>
<dbReference type="EMBL" id="FNTB01000001">
    <property type="protein sequence ID" value="SEC01959.1"/>
    <property type="molecule type" value="Genomic_DNA"/>
</dbReference>
<sequence>MELLEKAQEFESRKMSNMSTSDRVEASREAKALILSINEVYKETKDPSLMDVMKRLTEKKKKIEKRLNGVPLV</sequence>
<keyword evidence="5" id="KW-1185">Reference proteome</keyword>
<organism evidence="3 4">
    <name type="scientific">Maribacter dokdonensis</name>
    <dbReference type="NCBI Taxonomy" id="320912"/>
    <lineage>
        <taxon>Bacteria</taxon>
        <taxon>Pseudomonadati</taxon>
        <taxon>Bacteroidota</taxon>
        <taxon>Flavobacteriia</taxon>
        <taxon>Flavobacteriales</taxon>
        <taxon>Flavobacteriaceae</taxon>
        <taxon>Maribacter</taxon>
    </lineage>
</organism>
<protein>
    <submittedName>
        <fullName evidence="3">Uncharacterized protein</fullName>
    </submittedName>
</protein>
<dbReference type="RefSeq" id="WP_058104301.1">
    <property type="nucleotide sequence ID" value="NZ_CAJQES010000001.1"/>
</dbReference>
<evidence type="ECO:0000313" key="3">
    <source>
        <dbReference type="EMBL" id="SEC01959.1"/>
    </source>
</evidence>
<evidence type="ECO:0000256" key="1">
    <source>
        <dbReference type="SAM" id="MobiDB-lite"/>
    </source>
</evidence>
<proteinExistence type="predicted"/>
<dbReference type="OrthoDB" id="1451549at2"/>
<feature type="region of interest" description="Disordered" evidence="1">
    <location>
        <begin position="1"/>
        <end position="23"/>
    </location>
</feature>
<evidence type="ECO:0000313" key="4">
    <source>
        <dbReference type="Proteomes" id="UP000183038"/>
    </source>
</evidence>
<feature type="compositionally biased region" description="Basic and acidic residues" evidence="1">
    <location>
        <begin position="1"/>
        <end position="14"/>
    </location>
</feature>
<evidence type="ECO:0000313" key="2">
    <source>
        <dbReference type="EMBL" id="SDS94501.1"/>
    </source>
</evidence>
<name>A0A1H4P3M5_9FLAO</name>
<dbReference type="EMBL" id="LT629754">
    <property type="protein sequence ID" value="SDS94501.1"/>
    <property type="molecule type" value="Genomic_DNA"/>
</dbReference>
<dbReference type="GeneID" id="90593978"/>
<dbReference type="Proteomes" id="UP000183038">
    <property type="component" value="Unassembled WGS sequence"/>
</dbReference>
<reference evidence="3 4" key="1">
    <citation type="submission" date="2016-10" db="EMBL/GenBank/DDBJ databases">
        <authorList>
            <person name="de Groot N.N."/>
        </authorList>
    </citation>
    <scope>NUCLEOTIDE SEQUENCE [LARGE SCALE GENOMIC DNA]</scope>
    <source>
        <strain evidence="3 4">MAR_2009_71</strain>
    </source>
</reference>
<dbReference type="Proteomes" id="UP000199574">
    <property type="component" value="Chromosome I"/>
</dbReference>
<reference evidence="2 5" key="2">
    <citation type="submission" date="2016-10" db="EMBL/GenBank/DDBJ databases">
        <authorList>
            <person name="Varghese N."/>
            <person name="Submissions S."/>
        </authorList>
    </citation>
    <scope>NUCLEOTIDE SEQUENCE [LARGE SCALE GENOMIC DNA]</scope>
    <source>
        <strain evidence="2 5">MAR_2009_60</strain>
    </source>
</reference>